<dbReference type="AlphaFoldDB" id="A0A450UFI0"/>
<organism evidence="1">
    <name type="scientific">Candidatus Kentrum sp. LFY</name>
    <dbReference type="NCBI Taxonomy" id="2126342"/>
    <lineage>
        <taxon>Bacteria</taxon>
        <taxon>Pseudomonadati</taxon>
        <taxon>Pseudomonadota</taxon>
        <taxon>Gammaproteobacteria</taxon>
        <taxon>Candidatus Kentrum</taxon>
    </lineage>
</organism>
<name>A0A450UFI0_9GAMM</name>
<dbReference type="Gene3D" id="3.90.10.10">
    <property type="entry name" value="Cytochrome C3"/>
    <property type="match status" value="1"/>
</dbReference>
<dbReference type="SUPFAM" id="SSF48695">
    <property type="entry name" value="Multiheme cytochromes"/>
    <property type="match status" value="1"/>
</dbReference>
<sequence length="134" mass="15153">MRKFLYLTVLVIAGMLSSGSEGIFVSFVYAEQGRTAPVNTGGRVMSNQEAGECVESVSVMRKNHMDFLFHQRDNTMYYGIRTKRFSLKGCISCHVQRDEQGREIPVNAKDQFCEDCHQYVAVNIDCFGCHAAIR</sequence>
<gene>
    <name evidence="1" type="ORF">BECKLFY1418B_GA0070995_102434</name>
</gene>
<dbReference type="InterPro" id="IPR036280">
    <property type="entry name" value="Multihaem_cyt_sf"/>
</dbReference>
<reference evidence="1" key="1">
    <citation type="submission" date="2019-02" db="EMBL/GenBank/DDBJ databases">
        <authorList>
            <person name="Gruber-Vodicka R. H."/>
            <person name="Seah K. B. B."/>
        </authorList>
    </citation>
    <scope>NUCLEOTIDE SEQUENCE</scope>
    <source>
        <strain evidence="1">BECK_M7</strain>
    </source>
</reference>
<evidence type="ECO:0000313" key="1">
    <source>
        <dbReference type="EMBL" id="VFJ91212.1"/>
    </source>
</evidence>
<dbReference type="EMBL" id="CAADFF010000024">
    <property type="protein sequence ID" value="VFJ91212.1"/>
    <property type="molecule type" value="Genomic_DNA"/>
</dbReference>
<proteinExistence type="predicted"/>
<protein>
    <submittedName>
        <fullName evidence="1">Uncharacterized protein</fullName>
    </submittedName>
</protein>
<accession>A0A450UFI0</accession>